<comment type="cofactor">
    <cofactor evidence="2">
        <name>thiamine diphosphate</name>
        <dbReference type="ChEBI" id="CHEBI:58937"/>
    </cofactor>
</comment>
<protein>
    <recommendedName>
        <fullName evidence="14">2-hydroxyacyl-CoA lyase</fullName>
        <ecNumber evidence="12">4.1.2.63</ecNumber>
    </recommendedName>
</protein>
<dbReference type="GO" id="GO:0030976">
    <property type="term" value="F:thiamine pyrophosphate binding"/>
    <property type="evidence" value="ECO:0007669"/>
    <property type="project" value="InterPro"/>
</dbReference>
<keyword evidence="9" id="KW-0456">Lyase</keyword>
<evidence type="ECO:0000256" key="13">
    <source>
        <dbReference type="ARBA" id="ARBA00059692"/>
    </source>
</evidence>
<evidence type="ECO:0000256" key="8">
    <source>
        <dbReference type="ARBA" id="ARBA00023140"/>
    </source>
</evidence>
<feature type="region of interest" description="Disordered" evidence="16">
    <location>
        <begin position="518"/>
        <end position="539"/>
    </location>
</feature>
<dbReference type="FunFam" id="3.40.50.970:FF:000054">
    <property type="entry name" value="Putative 2-hydroxyphytanoyl-CoA lyase"/>
    <property type="match status" value="1"/>
</dbReference>
<dbReference type="CDD" id="cd07035">
    <property type="entry name" value="TPP_PYR_POX_like"/>
    <property type="match status" value="1"/>
</dbReference>
<dbReference type="SUPFAM" id="SSF52467">
    <property type="entry name" value="DHS-like NAD/FAD-binding domain"/>
    <property type="match status" value="1"/>
</dbReference>
<dbReference type="Pfam" id="PF00205">
    <property type="entry name" value="TPP_enzyme_M"/>
    <property type="match status" value="1"/>
</dbReference>
<dbReference type="InterPro" id="IPR029035">
    <property type="entry name" value="DHS-like_NAD/FAD-binding_dom"/>
</dbReference>
<keyword evidence="6" id="KW-0460">Magnesium</keyword>
<keyword evidence="8" id="KW-0576">Peroxisome</keyword>
<evidence type="ECO:0000259" key="17">
    <source>
        <dbReference type="Pfam" id="PF00205"/>
    </source>
</evidence>
<dbReference type="GO" id="GO:0106359">
    <property type="term" value="F:2-hydroxyacyl-CoA lyase activity"/>
    <property type="evidence" value="ECO:0007669"/>
    <property type="project" value="UniProtKB-EC"/>
</dbReference>
<dbReference type="FunFam" id="3.40.50.970:FF:000071">
    <property type="entry name" value="2-hydroxyphytanoyl-CoA lyase, putative"/>
    <property type="match status" value="1"/>
</dbReference>
<reference evidence="20" key="1">
    <citation type="journal article" date="2020" name="Stud. Mycol.">
        <title>101 Dothideomycetes genomes: a test case for predicting lifestyles and emergence of pathogens.</title>
        <authorList>
            <person name="Haridas S."/>
            <person name="Albert R."/>
            <person name="Binder M."/>
            <person name="Bloem J."/>
            <person name="Labutti K."/>
            <person name="Salamov A."/>
            <person name="Andreopoulos B."/>
            <person name="Baker S."/>
            <person name="Barry K."/>
            <person name="Bills G."/>
            <person name="Bluhm B."/>
            <person name="Cannon C."/>
            <person name="Castanera R."/>
            <person name="Culley D."/>
            <person name="Daum C."/>
            <person name="Ezra D."/>
            <person name="Gonzalez J."/>
            <person name="Henrissat B."/>
            <person name="Kuo A."/>
            <person name="Liang C."/>
            <person name="Lipzen A."/>
            <person name="Lutzoni F."/>
            <person name="Magnuson J."/>
            <person name="Mondo S."/>
            <person name="Nolan M."/>
            <person name="Ohm R."/>
            <person name="Pangilinan J."/>
            <person name="Park H.-J."/>
            <person name="Ramirez L."/>
            <person name="Alfaro M."/>
            <person name="Sun H."/>
            <person name="Tritt A."/>
            <person name="Yoshinaga Y."/>
            <person name="Zwiers L.-H."/>
            <person name="Turgeon B."/>
            <person name="Goodwin S."/>
            <person name="Spatafora J."/>
            <person name="Crous P."/>
            <person name="Grigoriev I."/>
        </authorList>
    </citation>
    <scope>NUCLEOTIDE SEQUENCE</scope>
    <source>
        <strain evidence="20">CBS 121167</strain>
    </source>
</reference>
<evidence type="ECO:0000256" key="3">
    <source>
        <dbReference type="ARBA" id="ARBA00004253"/>
    </source>
</evidence>
<dbReference type="SUPFAM" id="SSF52518">
    <property type="entry name" value="Thiamin diphosphate-binding fold (THDP-binding)"/>
    <property type="match status" value="2"/>
</dbReference>
<dbReference type="GO" id="GO:0000287">
    <property type="term" value="F:magnesium ion binding"/>
    <property type="evidence" value="ECO:0007669"/>
    <property type="project" value="InterPro"/>
</dbReference>
<dbReference type="GO" id="GO:0001561">
    <property type="term" value="P:fatty acid alpha-oxidation"/>
    <property type="evidence" value="ECO:0007669"/>
    <property type="project" value="TreeGrafter"/>
</dbReference>
<dbReference type="FunFam" id="3.40.50.1220:FF:000006">
    <property type="entry name" value="2-hydroxyacyl-CoA lyase 1"/>
    <property type="match status" value="1"/>
</dbReference>
<name>A0A6A6BR80_9PEZI</name>
<keyword evidence="7 15" id="KW-0786">Thiamine pyrophosphate</keyword>
<proteinExistence type="inferred from homology"/>
<keyword evidence="5" id="KW-0479">Metal-binding</keyword>
<comment type="subcellular location">
    <subcellularLocation>
        <location evidence="3">Peroxisome matrix</location>
    </subcellularLocation>
</comment>
<sequence length="625" mass="65613">MAPEASSGSYLIARALRDLGVTVIFGIVGIPVVDIAEQAINLGIRFIGFRNEQAAGYAATAYGYLTGKPGVCLVVGGPGVLHAMAGVGNAHANAFPLLLLAGSSETHLVHKGAFQELDAVALLAPHTKLAVRPPSLDAIPQSIETAYRSSWYGRPGTAFVDLPADIIQGTAAADDAHDIPHARLLPAPPPSAGDSARLFAVAELLRSAKAPLVVIGKGAAYAQAEVEIRELIERTSLPFLPSPMGKGVVPDSHPLNAASARSTALQHADVVLVLGARLNWILHFGEAPKWNPAARFIQVDIAVEEVGRNRGDPETSIVGDLRIVVPQLQQQLSNWRYNATDSAFVKALTAARRKNEAKAAQAAATPSQPLSYAHAFATIKHTLHKLSPPADGAVVYVSEGANTMDISRSAFPVEHPRLRLDAGTSATMGVGLGYAIAAHEAYNSPAAAAGLRTAPPSRKKIVAIEGDSAFGFSAMEIETMARYRMDVLVFVVNNGGVYHGDSDSAEEWVRLQEATLNPHGAAGKDGADPSSRQPQPHLRSTSLGYEVRYEKLAQACGGLGFFVRTAEELAAATEAGFKARVPVVVNVVVESGRGGKLEFGWQAAGAKKGKGKEGRGGKKGGEAKL</sequence>
<evidence type="ECO:0000313" key="20">
    <source>
        <dbReference type="EMBL" id="KAF2146510.1"/>
    </source>
</evidence>
<evidence type="ECO:0000256" key="11">
    <source>
        <dbReference type="ARBA" id="ARBA00044454"/>
    </source>
</evidence>
<feature type="domain" description="Thiamine pyrophosphate enzyme N-terminal TPP-binding" evidence="19">
    <location>
        <begin position="8"/>
        <end position="122"/>
    </location>
</feature>
<evidence type="ECO:0000256" key="10">
    <source>
        <dbReference type="ARBA" id="ARBA00044451"/>
    </source>
</evidence>
<evidence type="ECO:0000256" key="4">
    <source>
        <dbReference type="ARBA" id="ARBA00007812"/>
    </source>
</evidence>
<evidence type="ECO:0000259" key="19">
    <source>
        <dbReference type="Pfam" id="PF02776"/>
    </source>
</evidence>
<comment type="cofactor">
    <cofactor evidence="1">
        <name>Mg(2+)</name>
        <dbReference type="ChEBI" id="CHEBI:18420"/>
    </cofactor>
</comment>
<dbReference type="PANTHER" id="PTHR43710">
    <property type="entry name" value="2-HYDROXYACYL-COA LYASE"/>
    <property type="match status" value="1"/>
</dbReference>
<dbReference type="Gene3D" id="3.40.50.970">
    <property type="match status" value="2"/>
</dbReference>
<dbReference type="PANTHER" id="PTHR43710:SF2">
    <property type="entry name" value="2-HYDROXYACYL-COA LYASE 1"/>
    <property type="match status" value="1"/>
</dbReference>
<evidence type="ECO:0000259" key="18">
    <source>
        <dbReference type="Pfam" id="PF02775"/>
    </source>
</evidence>
<dbReference type="InterPro" id="IPR012001">
    <property type="entry name" value="Thiamin_PyroP_enz_TPP-bd_dom"/>
</dbReference>
<gene>
    <name evidence="20" type="ORF">K452DRAFT_218884</name>
</gene>
<feature type="domain" description="Thiamine pyrophosphate enzyme central" evidence="17">
    <location>
        <begin position="200"/>
        <end position="328"/>
    </location>
</feature>
<dbReference type="Pfam" id="PF02776">
    <property type="entry name" value="TPP_enzyme_N"/>
    <property type="match status" value="1"/>
</dbReference>
<dbReference type="InterPro" id="IPR012000">
    <property type="entry name" value="Thiamin_PyroP_enz_cen_dom"/>
</dbReference>
<keyword evidence="21" id="KW-1185">Reference proteome</keyword>
<comment type="similarity">
    <text evidence="4 15">Belongs to the TPP enzyme family.</text>
</comment>
<evidence type="ECO:0000256" key="15">
    <source>
        <dbReference type="RuleBase" id="RU362132"/>
    </source>
</evidence>
<feature type="compositionally biased region" description="Polar residues" evidence="16">
    <location>
        <begin position="530"/>
        <end position="539"/>
    </location>
</feature>
<dbReference type="Proteomes" id="UP000799438">
    <property type="component" value="Unassembled WGS sequence"/>
</dbReference>
<dbReference type="Pfam" id="PF02775">
    <property type="entry name" value="TPP_enzyme_C"/>
    <property type="match status" value="1"/>
</dbReference>
<evidence type="ECO:0000256" key="12">
    <source>
        <dbReference type="ARBA" id="ARBA00044518"/>
    </source>
</evidence>
<accession>A0A6A6BR80</accession>
<comment type="catalytic activity">
    <reaction evidence="10">
        <text>a 2-hydroxy-3-methyl fatty acyl-CoA = a 2-methyl-branched fatty aldehyde + formyl-CoA</text>
        <dbReference type="Rhea" id="RHEA:25375"/>
        <dbReference type="ChEBI" id="CHEBI:49188"/>
        <dbReference type="ChEBI" id="CHEBI:57376"/>
        <dbReference type="ChEBI" id="CHEBI:58783"/>
        <dbReference type="EC" id="4.1.2.63"/>
    </reaction>
    <physiologicalReaction direction="left-to-right" evidence="10">
        <dbReference type="Rhea" id="RHEA:25376"/>
    </physiologicalReaction>
</comment>
<dbReference type="GeneID" id="54293880"/>
<dbReference type="OrthoDB" id="10006023at2759"/>
<evidence type="ECO:0000313" key="21">
    <source>
        <dbReference type="Proteomes" id="UP000799438"/>
    </source>
</evidence>
<dbReference type="GO" id="GO:0005782">
    <property type="term" value="C:peroxisomal matrix"/>
    <property type="evidence" value="ECO:0007669"/>
    <property type="project" value="UniProtKB-SubCell"/>
</dbReference>
<dbReference type="InterPro" id="IPR011766">
    <property type="entry name" value="TPP_enzyme_TPP-bd"/>
</dbReference>
<evidence type="ECO:0000256" key="14">
    <source>
        <dbReference type="ARBA" id="ARBA00070390"/>
    </source>
</evidence>
<dbReference type="RefSeq" id="XP_033402219.1">
    <property type="nucleotide sequence ID" value="XM_033536384.1"/>
</dbReference>
<feature type="domain" description="Thiamine pyrophosphate enzyme TPP-binding" evidence="18">
    <location>
        <begin position="400"/>
        <end position="587"/>
    </location>
</feature>
<organism evidence="20 21">
    <name type="scientific">Aplosporella prunicola CBS 121167</name>
    <dbReference type="NCBI Taxonomy" id="1176127"/>
    <lineage>
        <taxon>Eukaryota</taxon>
        <taxon>Fungi</taxon>
        <taxon>Dikarya</taxon>
        <taxon>Ascomycota</taxon>
        <taxon>Pezizomycotina</taxon>
        <taxon>Dothideomycetes</taxon>
        <taxon>Dothideomycetes incertae sedis</taxon>
        <taxon>Botryosphaeriales</taxon>
        <taxon>Aplosporellaceae</taxon>
        <taxon>Aplosporella</taxon>
    </lineage>
</organism>
<comment type="function">
    <text evidence="13">Catalyzes a carbon-carbon cleavage reaction; cleaves a 2-hydroxy-3-methylacyl-CoA into formyl-CoA and a 2-methyl-branched fatty aldehyde.</text>
</comment>
<feature type="region of interest" description="Disordered" evidence="16">
    <location>
        <begin position="604"/>
        <end position="625"/>
    </location>
</feature>
<evidence type="ECO:0000256" key="9">
    <source>
        <dbReference type="ARBA" id="ARBA00023239"/>
    </source>
</evidence>
<dbReference type="AlphaFoldDB" id="A0A6A6BR80"/>
<dbReference type="EMBL" id="ML995475">
    <property type="protein sequence ID" value="KAF2146510.1"/>
    <property type="molecule type" value="Genomic_DNA"/>
</dbReference>
<dbReference type="InterPro" id="IPR029061">
    <property type="entry name" value="THDP-binding"/>
</dbReference>
<evidence type="ECO:0000256" key="2">
    <source>
        <dbReference type="ARBA" id="ARBA00001964"/>
    </source>
</evidence>
<feature type="compositionally biased region" description="Basic and acidic residues" evidence="16">
    <location>
        <begin position="611"/>
        <end position="625"/>
    </location>
</feature>
<evidence type="ECO:0000256" key="7">
    <source>
        <dbReference type="ARBA" id="ARBA00023052"/>
    </source>
</evidence>
<evidence type="ECO:0000256" key="6">
    <source>
        <dbReference type="ARBA" id="ARBA00022842"/>
    </source>
</evidence>
<evidence type="ECO:0000256" key="16">
    <source>
        <dbReference type="SAM" id="MobiDB-lite"/>
    </source>
</evidence>
<dbReference type="Gene3D" id="3.40.50.1220">
    <property type="entry name" value="TPP-binding domain"/>
    <property type="match status" value="1"/>
</dbReference>
<comment type="catalytic activity">
    <reaction evidence="11">
        <text>an (R)-2-hydroxy-long-chain-fatty acyl-CoA = a long-chain fatty aldehyde + formyl-CoA</text>
        <dbReference type="Rhea" id="RHEA:67444"/>
        <dbReference type="ChEBI" id="CHEBI:17176"/>
        <dbReference type="ChEBI" id="CHEBI:57376"/>
        <dbReference type="ChEBI" id="CHEBI:170012"/>
        <dbReference type="EC" id="4.1.2.63"/>
    </reaction>
    <physiologicalReaction direction="left-to-right" evidence="11">
        <dbReference type="Rhea" id="RHEA:67445"/>
    </physiologicalReaction>
</comment>
<evidence type="ECO:0000256" key="5">
    <source>
        <dbReference type="ARBA" id="ARBA00022723"/>
    </source>
</evidence>
<evidence type="ECO:0000256" key="1">
    <source>
        <dbReference type="ARBA" id="ARBA00001946"/>
    </source>
</evidence>
<dbReference type="EC" id="4.1.2.63" evidence="12"/>
<dbReference type="InterPro" id="IPR045025">
    <property type="entry name" value="HACL1-like"/>
</dbReference>